<organism evidence="1 2">
    <name type="scientific">Rhizoctonia solani</name>
    <dbReference type="NCBI Taxonomy" id="456999"/>
    <lineage>
        <taxon>Eukaryota</taxon>
        <taxon>Fungi</taxon>
        <taxon>Dikarya</taxon>
        <taxon>Basidiomycota</taxon>
        <taxon>Agaricomycotina</taxon>
        <taxon>Agaricomycetes</taxon>
        <taxon>Cantharellales</taxon>
        <taxon>Ceratobasidiaceae</taxon>
        <taxon>Rhizoctonia</taxon>
    </lineage>
</organism>
<protein>
    <submittedName>
        <fullName evidence="1">Uncharacterized protein</fullName>
    </submittedName>
</protein>
<dbReference type="Proteomes" id="UP000663827">
    <property type="component" value="Unassembled WGS sequence"/>
</dbReference>
<accession>A0A8H3I306</accession>
<dbReference type="AlphaFoldDB" id="A0A8H3I306"/>
<evidence type="ECO:0000313" key="1">
    <source>
        <dbReference type="EMBL" id="CAE7222120.1"/>
    </source>
</evidence>
<proteinExistence type="predicted"/>
<dbReference type="EMBL" id="CAJNJQ010005931">
    <property type="protein sequence ID" value="CAE7222120.1"/>
    <property type="molecule type" value="Genomic_DNA"/>
</dbReference>
<name>A0A8H3I306_9AGAM</name>
<evidence type="ECO:0000313" key="2">
    <source>
        <dbReference type="Proteomes" id="UP000663827"/>
    </source>
</evidence>
<sequence>MMTGANNSIAQRDIPQAAVVDAIPAVVAVPGNQPAGFQVPANPPHGAQVQRPLDMHRNHPVVQVVPRLIGVAVRDRPPRRGTSPLCRSLYGLQFGN</sequence>
<comment type="caution">
    <text evidence="1">The sequence shown here is derived from an EMBL/GenBank/DDBJ whole genome shotgun (WGS) entry which is preliminary data.</text>
</comment>
<gene>
    <name evidence="1" type="ORF">RDB_LOCUS168456</name>
</gene>
<reference evidence="1" key="1">
    <citation type="submission" date="2021-01" db="EMBL/GenBank/DDBJ databases">
        <authorList>
            <person name="Kaushik A."/>
        </authorList>
    </citation>
    <scope>NUCLEOTIDE SEQUENCE</scope>
    <source>
        <strain evidence="1">AG5</strain>
    </source>
</reference>